<dbReference type="PANTHER" id="PTHR23142">
    <property type="entry name" value="PRE-MRNA-SPLICING FACTOR 38A-RELATED"/>
    <property type="match status" value="1"/>
</dbReference>
<comment type="function">
    <text evidence="7">Required for pre-mRNA splicing.</text>
</comment>
<evidence type="ECO:0000313" key="8">
    <source>
        <dbReference type="EMBL" id="MBW17762.1"/>
    </source>
</evidence>
<organism evidence="8">
    <name type="scientific">Melanaphis sacchari</name>
    <dbReference type="NCBI Taxonomy" id="742174"/>
    <lineage>
        <taxon>Eukaryota</taxon>
        <taxon>Metazoa</taxon>
        <taxon>Ecdysozoa</taxon>
        <taxon>Arthropoda</taxon>
        <taxon>Hexapoda</taxon>
        <taxon>Insecta</taxon>
        <taxon>Pterygota</taxon>
        <taxon>Neoptera</taxon>
        <taxon>Paraneoptera</taxon>
        <taxon>Hemiptera</taxon>
        <taxon>Sternorrhyncha</taxon>
        <taxon>Aphidomorpha</taxon>
        <taxon>Aphidoidea</taxon>
        <taxon>Aphididae</taxon>
        <taxon>Aphidini</taxon>
        <taxon>Melanaphis</taxon>
    </lineage>
</organism>
<comment type="subcellular location">
    <subcellularLocation>
        <location evidence="1 7">Nucleus</location>
    </subcellularLocation>
</comment>
<keyword evidence="4 7" id="KW-0747">Spliceosome</keyword>
<protein>
    <recommendedName>
        <fullName evidence="7">Pre-mRNA-splicing factor 38</fullName>
    </recommendedName>
</protein>
<dbReference type="Pfam" id="PF03371">
    <property type="entry name" value="PRP38"/>
    <property type="match status" value="1"/>
</dbReference>
<keyword evidence="3 7" id="KW-0507">mRNA processing</keyword>
<dbReference type="OrthoDB" id="3881at2759"/>
<sequence>MEVSYENEGYDNDYQSKSKGSILTRKNNTMPMWGNERTMNLNTLILTNIQSSHYFKVNLYELKTYHEVIDEIYYKVQHLEPWEKGSRKTSGQTGMCGGVRGVGAGGIVSTAFCLLYKLFTLKLTRKQVYSTSW</sequence>
<comment type="similarity">
    <text evidence="2 7">Belongs to the PRP38 family.</text>
</comment>
<keyword evidence="6 7" id="KW-0539">Nucleus</keyword>
<dbReference type="AlphaFoldDB" id="A0A2H8TW43"/>
<evidence type="ECO:0000256" key="2">
    <source>
        <dbReference type="ARBA" id="ARBA00006164"/>
    </source>
</evidence>
<gene>
    <name evidence="8" type="primary">Prpf38b_0</name>
</gene>
<proteinExistence type="inferred from homology"/>
<evidence type="ECO:0000256" key="5">
    <source>
        <dbReference type="ARBA" id="ARBA00023187"/>
    </source>
</evidence>
<name>A0A2H8TW43_9HEMI</name>
<evidence type="ECO:0000256" key="1">
    <source>
        <dbReference type="ARBA" id="ARBA00004123"/>
    </source>
</evidence>
<dbReference type="InterPro" id="IPR005037">
    <property type="entry name" value="PRP38"/>
</dbReference>
<evidence type="ECO:0000256" key="4">
    <source>
        <dbReference type="ARBA" id="ARBA00022728"/>
    </source>
</evidence>
<dbReference type="GO" id="GO:0000398">
    <property type="term" value="P:mRNA splicing, via spliceosome"/>
    <property type="evidence" value="ECO:0007669"/>
    <property type="project" value="UniProtKB-UniRule"/>
</dbReference>
<evidence type="ECO:0000256" key="7">
    <source>
        <dbReference type="RuleBase" id="RU367025"/>
    </source>
</evidence>
<reference evidence="8" key="1">
    <citation type="submission" date="2017-10" db="EMBL/GenBank/DDBJ databases">
        <title>Transcriptome Assembly of Sugarcane Aphid Adults.</title>
        <authorList>
            <person name="Scully E.D."/>
            <person name="Palmer N.A."/>
            <person name="Geib S.M."/>
            <person name="Sarath G."/>
            <person name="Sattler S.E."/>
        </authorList>
    </citation>
    <scope>NUCLEOTIDE SEQUENCE</scope>
    <source>
        <tissue evidence="8">Whole body</tissue>
    </source>
</reference>
<dbReference type="GO" id="GO:0005681">
    <property type="term" value="C:spliceosomal complex"/>
    <property type="evidence" value="ECO:0007669"/>
    <property type="project" value="UniProtKB-KW"/>
</dbReference>
<evidence type="ECO:0000256" key="6">
    <source>
        <dbReference type="ARBA" id="ARBA00023242"/>
    </source>
</evidence>
<evidence type="ECO:0000256" key="3">
    <source>
        <dbReference type="ARBA" id="ARBA00022664"/>
    </source>
</evidence>
<dbReference type="EMBL" id="GFXV01005957">
    <property type="protein sequence ID" value="MBW17762.1"/>
    <property type="molecule type" value="Transcribed_RNA"/>
</dbReference>
<keyword evidence="5 7" id="KW-0508">mRNA splicing</keyword>
<accession>A0A2H8TW43</accession>